<evidence type="ECO:0000256" key="1">
    <source>
        <dbReference type="SAM" id="MobiDB-lite"/>
    </source>
</evidence>
<dbReference type="EMBL" id="JABXBU010000030">
    <property type="protein sequence ID" value="KAF8784279.1"/>
    <property type="molecule type" value="Genomic_DNA"/>
</dbReference>
<comment type="caution">
    <text evidence="2">The sequence shown here is derived from an EMBL/GenBank/DDBJ whole genome shotgun (WGS) entry which is preliminary data.</text>
</comment>
<accession>A0A8T0F4E7</accession>
<feature type="region of interest" description="Disordered" evidence="1">
    <location>
        <begin position="59"/>
        <end position="95"/>
    </location>
</feature>
<reference evidence="2" key="2">
    <citation type="submission" date="2020-06" db="EMBL/GenBank/DDBJ databases">
        <authorList>
            <person name="Sheffer M."/>
        </authorList>
    </citation>
    <scope>NUCLEOTIDE SEQUENCE</scope>
</reference>
<proteinExistence type="predicted"/>
<feature type="region of interest" description="Disordered" evidence="1">
    <location>
        <begin position="255"/>
        <end position="274"/>
    </location>
</feature>
<evidence type="ECO:0000313" key="3">
    <source>
        <dbReference type="Proteomes" id="UP000807504"/>
    </source>
</evidence>
<gene>
    <name evidence="2" type="ORF">HNY73_009981</name>
</gene>
<reference evidence="2" key="1">
    <citation type="journal article" date="2020" name="bioRxiv">
        <title>Chromosome-level reference genome of the European wasp spider Argiope bruennichi: a resource for studies on range expansion and evolutionary adaptation.</title>
        <authorList>
            <person name="Sheffer M.M."/>
            <person name="Hoppe A."/>
            <person name="Krehenwinkel H."/>
            <person name="Uhl G."/>
            <person name="Kuss A.W."/>
            <person name="Jensen L."/>
            <person name="Jensen C."/>
            <person name="Gillespie R.G."/>
            <person name="Hoff K.J."/>
            <person name="Prost S."/>
        </authorList>
    </citation>
    <scope>NUCLEOTIDE SEQUENCE</scope>
</reference>
<dbReference type="Proteomes" id="UP000807504">
    <property type="component" value="Unassembled WGS sequence"/>
</dbReference>
<evidence type="ECO:0000313" key="2">
    <source>
        <dbReference type="EMBL" id="KAF8784279.1"/>
    </source>
</evidence>
<protein>
    <submittedName>
        <fullName evidence="2">Uncharacterized protein</fullName>
    </submittedName>
</protein>
<feature type="region of interest" description="Disordered" evidence="1">
    <location>
        <begin position="115"/>
        <end position="137"/>
    </location>
</feature>
<feature type="compositionally biased region" description="Low complexity" evidence="1">
    <location>
        <begin position="59"/>
        <end position="87"/>
    </location>
</feature>
<feature type="region of interest" description="Disordered" evidence="1">
    <location>
        <begin position="152"/>
        <end position="174"/>
    </location>
</feature>
<keyword evidence="3" id="KW-1185">Reference proteome</keyword>
<dbReference type="AlphaFoldDB" id="A0A8T0F4E7"/>
<feature type="region of interest" description="Disordered" evidence="1">
    <location>
        <begin position="286"/>
        <end position="317"/>
    </location>
</feature>
<organism evidence="2 3">
    <name type="scientific">Argiope bruennichi</name>
    <name type="common">Wasp spider</name>
    <name type="synonym">Aranea bruennichi</name>
    <dbReference type="NCBI Taxonomy" id="94029"/>
    <lineage>
        <taxon>Eukaryota</taxon>
        <taxon>Metazoa</taxon>
        <taxon>Ecdysozoa</taxon>
        <taxon>Arthropoda</taxon>
        <taxon>Chelicerata</taxon>
        <taxon>Arachnida</taxon>
        <taxon>Araneae</taxon>
        <taxon>Araneomorphae</taxon>
        <taxon>Entelegynae</taxon>
        <taxon>Araneoidea</taxon>
        <taxon>Araneidae</taxon>
        <taxon>Argiope</taxon>
    </lineage>
</organism>
<name>A0A8T0F4E7_ARGBR</name>
<sequence length="317" mass="35517">MFYFSVMAFGGCEGEEMEEKLRHKNSSLTDKTLNDISSQDKQDCVNLEKSLDEFINNGDSLSSSASMSDSDLTSTDSDDSLALSESESITDVTPLNSPYCDSPLCQSRLSEYKLEDRSVNPTRNLDSGKKSDGCDPPEVNILMQAIEKLEIEAKKGEQPNPRGSSSRRRTVSCGGEDVKRIDQENQRLFKRVIAQQNRMRAMYSCPNQSCWKNMKHPDLVKSDGDISVEYFLFALKGKLSLWFYFKVKSQVLKKGVQSPKNVKDPTRHSQRQQKCLSHPSYLFSCGPVSSKRVPNEDSGEKEDKILENSVASSTSAI</sequence>